<accession>A0A9R1XU66</accession>
<evidence type="ECO:0000313" key="1">
    <source>
        <dbReference type="EMBL" id="KAJ0219422.1"/>
    </source>
</evidence>
<dbReference type="AlphaFoldDB" id="A0A9R1XU66"/>
<proteinExistence type="predicted"/>
<dbReference type="PANTHER" id="PTHR22930:SF293">
    <property type="entry name" value="PROTEIN ALP1-LIKE"/>
    <property type="match status" value="1"/>
</dbReference>
<dbReference type="Proteomes" id="UP000235145">
    <property type="component" value="Unassembled WGS sequence"/>
</dbReference>
<organism evidence="1 2">
    <name type="scientific">Lactuca sativa</name>
    <name type="common">Garden lettuce</name>
    <dbReference type="NCBI Taxonomy" id="4236"/>
    <lineage>
        <taxon>Eukaryota</taxon>
        <taxon>Viridiplantae</taxon>
        <taxon>Streptophyta</taxon>
        <taxon>Embryophyta</taxon>
        <taxon>Tracheophyta</taxon>
        <taxon>Spermatophyta</taxon>
        <taxon>Magnoliopsida</taxon>
        <taxon>eudicotyledons</taxon>
        <taxon>Gunneridae</taxon>
        <taxon>Pentapetalae</taxon>
        <taxon>asterids</taxon>
        <taxon>campanulids</taxon>
        <taxon>Asterales</taxon>
        <taxon>Asteraceae</taxon>
        <taxon>Cichorioideae</taxon>
        <taxon>Cichorieae</taxon>
        <taxon>Lactucinae</taxon>
        <taxon>Lactuca</taxon>
    </lineage>
</organism>
<dbReference type="InterPro" id="IPR045249">
    <property type="entry name" value="HARBI1-like"/>
</dbReference>
<gene>
    <name evidence="1" type="ORF">LSAT_V11C300103600</name>
</gene>
<reference evidence="1 2" key="1">
    <citation type="journal article" date="2017" name="Nat. Commun.">
        <title>Genome assembly with in vitro proximity ligation data and whole-genome triplication in lettuce.</title>
        <authorList>
            <person name="Reyes-Chin-Wo S."/>
            <person name="Wang Z."/>
            <person name="Yang X."/>
            <person name="Kozik A."/>
            <person name="Arikit S."/>
            <person name="Song C."/>
            <person name="Xia L."/>
            <person name="Froenicke L."/>
            <person name="Lavelle D.O."/>
            <person name="Truco M.J."/>
            <person name="Xia R."/>
            <person name="Zhu S."/>
            <person name="Xu C."/>
            <person name="Xu H."/>
            <person name="Xu X."/>
            <person name="Cox K."/>
            <person name="Korf I."/>
            <person name="Meyers B.C."/>
            <person name="Michelmore R.W."/>
        </authorList>
    </citation>
    <scope>NUCLEOTIDE SEQUENCE [LARGE SCALE GENOMIC DNA]</scope>
    <source>
        <strain evidence="2">cv. Salinas</strain>
        <tissue evidence="1">Seedlings</tissue>
    </source>
</reference>
<evidence type="ECO:0000313" key="2">
    <source>
        <dbReference type="Proteomes" id="UP000235145"/>
    </source>
</evidence>
<name>A0A9R1XU66_LACSA</name>
<comment type="caution">
    <text evidence="1">The sequence shown here is derived from an EMBL/GenBank/DDBJ whole genome shotgun (WGS) entry which is preliminary data.</text>
</comment>
<keyword evidence="2" id="KW-1185">Reference proteome</keyword>
<dbReference type="PANTHER" id="PTHR22930">
    <property type="match status" value="1"/>
</dbReference>
<protein>
    <submittedName>
        <fullName evidence="1">Uncharacterized protein</fullName>
    </submittedName>
</protein>
<dbReference type="EMBL" id="NBSK02000003">
    <property type="protein sequence ID" value="KAJ0219422.1"/>
    <property type="molecule type" value="Genomic_DNA"/>
</dbReference>
<sequence length="134" mass="16003">MNRTVFVQLCHMVKIDDKLKASRYLQINEQFRRSGETISKHFNNVVNDVIRSEKELFKFKKLEPISKTSTDETWKWLKVFYLLKSRAIYETYISVHVQRKTNQHKEIEKETNVLVACALDMQFIFVLLDWEGSV</sequence>